<dbReference type="EMBL" id="CP007806">
    <property type="protein sequence ID" value="AIG27423.1"/>
    <property type="molecule type" value="Genomic_DNA"/>
</dbReference>
<dbReference type="Proteomes" id="UP000005850">
    <property type="component" value="Chromosome"/>
</dbReference>
<dbReference type="STRING" id="1042163.BRLA_c031110"/>
<gene>
    <name evidence="1" type="ORF">BRLA_c031110</name>
</gene>
<sequence>MNASKLAKKIKRIIDRHIKQKGYEVEAVLQTLTEEQTSSGLSIIDRKQPDPIKETIKIVVTGHSIDEEATALGDNPVQKLEFISIEDGTEPPEKRVEEGKVLVYDGKQFNILLASPATLAGELIIKECQARSMS</sequence>
<dbReference type="eggNOG" id="ENOG50344TD">
    <property type="taxonomic scope" value="Bacteria"/>
</dbReference>
<evidence type="ECO:0000313" key="2">
    <source>
        <dbReference type="Proteomes" id="UP000005850"/>
    </source>
</evidence>
<reference evidence="1 2" key="1">
    <citation type="journal article" date="2011" name="J. Bacteriol.">
        <title>Genome sequence of Brevibacillus laterosporus LMG 15441, a pathogen of invertebrates.</title>
        <authorList>
            <person name="Djukic M."/>
            <person name="Poehlein A."/>
            <person name="Thurmer A."/>
            <person name="Daniel R."/>
        </authorList>
    </citation>
    <scope>NUCLEOTIDE SEQUENCE [LARGE SCALE GENOMIC DNA]</scope>
    <source>
        <strain evidence="1 2">LMG 15441</strain>
    </source>
</reference>
<accession>A0A075R830</accession>
<name>A0A075R830_BRELA</name>
<dbReference type="AlphaFoldDB" id="A0A075R830"/>
<dbReference type="KEGG" id="blr:BRLA_c031110"/>
<protein>
    <submittedName>
        <fullName evidence="1">Uncharacterized protein</fullName>
    </submittedName>
</protein>
<dbReference type="HOGENOM" id="CLU_1892182_0_0_9"/>
<dbReference type="RefSeq" id="WP_003337131.1">
    <property type="nucleotide sequence ID" value="NZ_CP007806.1"/>
</dbReference>
<proteinExistence type="predicted"/>
<keyword evidence="2" id="KW-1185">Reference proteome</keyword>
<evidence type="ECO:0000313" key="1">
    <source>
        <dbReference type="EMBL" id="AIG27423.1"/>
    </source>
</evidence>
<organism evidence="1 2">
    <name type="scientific">Brevibacillus laterosporus LMG 15441</name>
    <dbReference type="NCBI Taxonomy" id="1042163"/>
    <lineage>
        <taxon>Bacteria</taxon>
        <taxon>Bacillati</taxon>
        <taxon>Bacillota</taxon>
        <taxon>Bacilli</taxon>
        <taxon>Bacillales</taxon>
        <taxon>Paenibacillaceae</taxon>
        <taxon>Brevibacillus</taxon>
    </lineage>
</organism>